<evidence type="ECO:0000256" key="1">
    <source>
        <dbReference type="SAM" id="MobiDB-lite"/>
    </source>
</evidence>
<accession>A1R166</accession>
<dbReference type="KEGG" id="aau:AAur_0153"/>
<protein>
    <submittedName>
        <fullName evidence="2">Uncharacterized protein</fullName>
    </submittedName>
</protein>
<gene>
    <name evidence="2" type="ordered locus">AAur_0153</name>
</gene>
<proteinExistence type="predicted"/>
<evidence type="ECO:0000313" key="3">
    <source>
        <dbReference type="Proteomes" id="UP000000637"/>
    </source>
</evidence>
<reference evidence="2 3" key="1">
    <citation type="journal article" date="2006" name="PLoS Genet.">
        <title>Secrets of soil survival revealed by the genome sequence of Arthrobacter aurescens TC1.</title>
        <authorList>
            <person name="Mongodin E.F."/>
            <person name="Shapir N."/>
            <person name="Daugherty S.C."/>
            <person name="DeBoy R.T."/>
            <person name="Emerson J.B."/>
            <person name="Shvartzbeyn A."/>
            <person name="Radune D."/>
            <person name="Vamathevan J."/>
            <person name="Riggs F."/>
            <person name="Grinberg V."/>
            <person name="Khouri H."/>
            <person name="Wackett L.P."/>
            <person name="Nelson K.E."/>
            <person name="Sadowsky M.J."/>
        </authorList>
    </citation>
    <scope>NUCLEOTIDE SEQUENCE [LARGE SCALE GENOMIC DNA]</scope>
    <source>
        <strain evidence="2 3">TC1</strain>
    </source>
</reference>
<evidence type="ECO:0000313" key="2">
    <source>
        <dbReference type="EMBL" id="ABM09557.1"/>
    </source>
</evidence>
<dbReference type="HOGENOM" id="CLU_1486151_0_0_11"/>
<dbReference type="AlphaFoldDB" id="A1R166"/>
<feature type="region of interest" description="Disordered" evidence="1">
    <location>
        <begin position="30"/>
        <end position="60"/>
    </location>
</feature>
<dbReference type="EMBL" id="CP000474">
    <property type="protein sequence ID" value="ABM09557.1"/>
    <property type="molecule type" value="Genomic_DNA"/>
</dbReference>
<dbReference type="Proteomes" id="UP000000637">
    <property type="component" value="Chromosome"/>
</dbReference>
<organism evidence="2 3">
    <name type="scientific">Paenarthrobacter aurescens (strain TC1)</name>
    <dbReference type="NCBI Taxonomy" id="290340"/>
    <lineage>
        <taxon>Bacteria</taxon>
        <taxon>Bacillati</taxon>
        <taxon>Actinomycetota</taxon>
        <taxon>Actinomycetes</taxon>
        <taxon>Micrococcales</taxon>
        <taxon>Micrococcaceae</taxon>
        <taxon>Paenarthrobacter</taxon>
    </lineage>
</organism>
<name>A1R166_PAEAT</name>
<keyword evidence="3" id="KW-1185">Reference proteome</keyword>
<sequence>MSDLAYMMRKMPKSAGGTLAARLRISDEKLPDNRLATSRTTSTSSGYGSHLHQTRTTSGGMNSLAASTEGIAMPESPRVLAGKQRRRLNRFFKSSHKDWAAGGQGLQEYRERFACYLEQLDQDGRKGAFALTFKHVQDNRYGIADRYYEPYGIPAGLVRMPLPIEQALYPFSELAPVTLNG</sequence>